<dbReference type="EMBL" id="QGNW01000026">
    <property type="protein sequence ID" value="RVX12930.1"/>
    <property type="molecule type" value="Genomic_DNA"/>
</dbReference>
<name>A0A438JVD1_VITVI</name>
<gene>
    <name evidence="2" type="primary">MTP4_0</name>
    <name evidence="2" type="ORF">CK203_009890</name>
</gene>
<reference evidence="2 3" key="1">
    <citation type="journal article" date="2018" name="PLoS Genet.">
        <title>Population sequencing reveals clonal diversity and ancestral inbreeding in the grapevine cultivar Chardonnay.</title>
        <authorList>
            <person name="Roach M.J."/>
            <person name="Johnson D.L."/>
            <person name="Bohlmann J."/>
            <person name="van Vuuren H.J."/>
            <person name="Jones S.J."/>
            <person name="Pretorius I.S."/>
            <person name="Schmidt S.A."/>
            <person name="Borneman A.R."/>
        </authorList>
    </citation>
    <scope>NUCLEOTIDE SEQUENCE [LARGE SCALE GENOMIC DNA]</scope>
    <source>
        <strain evidence="3">cv. Chardonnay</strain>
        <tissue evidence="2">Leaf</tissue>
    </source>
</reference>
<organism evidence="2 3">
    <name type="scientific">Vitis vinifera</name>
    <name type="common">Grape</name>
    <dbReference type="NCBI Taxonomy" id="29760"/>
    <lineage>
        <taxon>Eukaryota</taxon>
        <taxon>Viridiplantae</taxon>
        <taxon>Streptophyta</taxon>
        <taxon>Embryophyta</taxon>
        <taxon>Tracheophyta</taxon>
        <taxon>Spermatophyta</taxon>
        <taxon>Magnoliopsida</taxon>
        <taxon>eudicotyledons</taxon>
        <taxon>Gunneridae</taxon>
        <taxon>Pentapetalae</taxon>
        <taxon>rosids</taxon>
        <taxon>Vitales</taxon>
        <taxon>Vitaceae</taxon>
        <taxon>Viteae</taxon>
        <taxon>Vitis</taxon>
    </lineage>
</organism>
<evidence type="ECO:0000313" key="3">
    <source>
        <dbReference type="Proteomes" id="UP000288805"/>
    </source>
</evidence>
<sequence>MDGDSGSEPKSPLLSKSDGWRFSESRRRGRLSRRNSSNSLRNEFVSRLPEKIRSGIDVESPSHLDLSKSKGLSEGVVLCVCLSLLAEKPEEKGGKLNVTLCFWCSFAF</sequence>
<accession>A0A438JVD1</accession>
<feature type="region of interest" description="Disordered" evidence="1">
    <location>
        <begin position="1"/>
        <end position="41"/>
    </location>
</feature>
<dbReference type="OrthoDB" id="78296at2759"/>
<evidence type="ECO:0000313" key="2">
    <source>
        <dbReference type="EMBL" id="RVX12930.1"/>
    </source>
</evidence>
<protein>
    <submittedName>
        <fullName evidence="2">Metal tolerance protein 4</fullName>
    </submittedName>
</protein>
<dbReference type="AlphaFoldDB" id="A0A438JVD1"/>
<proteinExistence type="predicted"/>
<dbReference type="Proteomes" id="UP000288805">
    <property type="component" value="Unassembled WGS sequence"/>
</dbReference>
<evidence type="ECO:0000256" key="1">
    <source>
        <dbReference type="SAM" id="MobiDB-lite"/>
    </source>
</evidence>
<comment type="caution">
    <text evidence="2">The sequence shown here is derived from an EMBL/GenBank/DDBJ whole genome shotgun (WGS) entry which is preliminary data.</text>
</comment>